<dbReference type="EMBL" id="JAPFFI010000004">
    <property type="protein sequence ID" value="KAJ6397009.1"/>
    <property type="molecule type" value="Genomic_DNA"/>
</dbReference>
<comment type="caution">
    <text evidence="2">The sequence shown here is derived from an EMBL/GenBank/DDBJ whole genome shotgun (WGS) entry which is preliminary data.</text>
</comment>
<protein>
    <submittedName>
        <fullName evidence="2">Uncharacterized protein</fullName>
    </submittedName>
</protein>
<evidence type="ECO:0000256" key="1">
    <source>
        <dbReference type="SAM" id="MobiDB-lite"/>
    </source>
</evidence>
<dbReference type="Proteomes" id="UP001141253">
    <property type="component" value="Chromosome 4"/>
</dbReference>
<feature type="region of interest" description="Disordered" evidence="1">
    <location>
        <begin position="171"/>
        <end position="197"/>
    </location>
</feature>
<feature type="compositionally biased region" description="Polar residues" evidence="1">
    <location>
        <begin position="36"/>
        <end position="45"/>
    </location>
</feature>
<evidence type="ECO:0000313" key="2">
    <source>
        <dbReference type="EMBL" id="KAJ6397009.1"/>
    </source>
</evidence>
<dbReference type="PANTHER" id="PTHR47553">
    <property type="entry name" value="MYOSIN-11"/>
    <property type="match status" value="1"/>
</dbReference>
<name>A0ABQ9CBN8_9ROSI</name>
<gene>
    <name evidence="2" type="ORF">OIU77_021946</name>
</gene>
<feature type="region of interest" description="Disordered" evidence="1">
    <location>
        <begin position="1"/>
        <end position="45"/>
    </location>
</feature>
<dbReference type="PANTHER" id="PTHR47553:SF1">
    <property type="entry name" value="RING_FYVE_PHD ZINC FINGER SUPERFAMILY PROTEIN"/>
    <property type="match status" value="1"/>
</dbReference>
<organism evidence="2 3">
    <name type="scientific">Salix suchowensis</name>
    <dbReference type="NCBI Taxonomy" id="1278906"/>
    <lineage>
        <taxon>Eukaryota</taxon>
        <taxon>Viridiplantae</taxon>
        <taxon>Streptophyta</taxon>
        <taxon>Embryophyta</taxon>
        <taxon>Tracheophyta</taxon>
        <taxon>Spermatophyta</taxon>
        <taxon>Magnoliopsida</taxon>
        <taxon>eudicotyledons</taxon>
        <taxon>Gunneridae</taxon>
        <taxon>Pentapetalae</taxon>
        <taxon>rosids</taxon>
        <taxon>fabids</taxon>
        <taxon>Malpighiales</taxon>
        <taxon>Salicaceae</taxon>
        <taxon>Saliceae</taxon>
        <taxon>Salix</taxon>
    </lineage>
</organism>
<reference evidence="2" key="1">
    <citation type="submission" date="2022-10" db="EMBL/GenBank/DDBJ databases">
        <authorList>
            <person name="Hyden B.L."/>
            <person name="Feng K."/>
            <person name="Yates T."/>
            <person name="Jawdy S."/>
            <person name="Smart L.B."/>
            <person name="Muchero W."/>
        </authorList>
    </citation>
    <scope>NUCLEOTIDE SEQUENCE</scope>
    <source>
        <tissue evidence="2">Shoot tip</tissue>
    </source>
</reference>
<feature type="compositionally biased region" description="Polar residues" evidence="1">
    <location>
        <begin position="183"/>
        <end position="195"/>
    </location>
</feature>
<proteinExistence type="predicted"/>
<keyword evidence="3" id="KW-1185">Reference proteome</keyword>
<reference evidence="2" key="2">
    <citation type="journal article" date="2023" name="Int. J. Mol. Sci.">
        <title>De Novo Assembly and Annotation of 11 Diverse Shrub Willow (Salix) Genomes Reveals Novel Gene Organization in Sex-Linked Regions.</title>
        <authorList>
            <person name="Hyden B."/>
            <person name="Feng K."/>
            <person name="Yates T.B."/>
            <person name="Jawdy S."/>
            <person name="Cereghino C."/>
            <person name="Smart L.B."/>
            <person name="Muchero W."/>
        </authorList>
    </citation>
    <scope>NUCLEOTIDE SEQUENCE</scope>
    <source>
        <tissue evidence="2">Shoot tip</tissue>
    </source>
</reference>
<evidence type="ECO:0000313" key="3">
    <source>
        <dbReference type="Proteomes" id="UP001141253"/>
    </source>
</evidence>
<accession>A0ABQ9CBN8</accession>
<sequence>MIHAPEDLGSTENVGTGKREETVNSGKKPHVDETDSAQGLASQNSKNALQQEVLACKRKAVALKREGKLVEAWEELRQAKLLEKSLEVATGVTEPQTSGLKLRREGQVEEAEAEFELAKALQAQLDEMSSNDSGKSSVSIAEPVDVVVKDLLDPHLLSALKAIGIEDTSIISQSSERPGPANVSATRSENNSQERTQLEERIKAVNLKRAGKQAEALDALRRAKLYEKKLNSL</sequence>